<gene>
    <name evidence="2" type="ORF">C0J27_02130</name>
</gene>
<keyword evidence="3" id="KW-1185">Reference proteome</keyword>
<evidence type="ECO:0000313" key="2">
    <source>
        <dbReference type="EMBL" id="AXK60535.1"/>
    </source>
</evidence>
<evidence type="ECO:0000256" key="1">
    <source>
        <dbReference type="SAM" id="SignalP"/>
    </source>
</evidence>
<dbReference type="AlphaFoldDB" id="A0A345ZB68"/>
<dbReference type="OrthoDB" id="9813569at2"/>
<feature type="signal peptide" evidence="1">
    <location>
        <begin position="1"/>
        <end position="23"/>
    </location>
</feature>
<dbReference type="EMBL" id="CP025544">
    <property type="protein sequence ID" value="AXK60535.1"/>
    <property type="molecule type" value="Genomic_DNA"/>
</dbReference>
<dbReference type="KEGG" id="cdes:C0J27_02130"/>
<accession>A0A345ZB68</accession>
<protein>
    <recommendedName>
        <fullName evidence="4">Autotransporter outer membrane beta-barrel domain-containing protein</fullName>
    </recommendedName>
</protein>
<feature type="chain" id="PRO_5016881887" description="Autotransporter outer membrane beta-barrel domain-containing protein" evidence="1">
    <location>
        <begin position="24"/>
        <end position="556"/>
    </location>
</feature>
<dbReference type="RefSeq" id="WP_115585550.1">
    <property type="nucleotide sequence ID" value="NZ_CP025544.1"/>
</dbReference>
<reference evidence="2 3" key="1">
    <citation type="submission" date="2017-12" db="EMBL/GenBank/DDBJ databases">
        <title>Chromulinavorax destructans is a abundant pathogen of dominant heterotrophic picoflagllates.</title>
        <authorList>
            <person name="Deeg C.M."/>
            <person name="Zimmer M."/>
            <person name="Suttle C.A."/>
        </authorList>
    </citation>
    <scope>NUCLEOTIDE SEQUENCE [LARGE SCALE GENOMIC DNA]</scope>
    <source>
        <strain evidence="2 3">SeV1</strain>
    </source>
</reference>
<evidence type="ECO:0008006" key="4">
    <source>
        <dbReference type="Google" id="ProtNLM"/>
    </source>
</evidence>
<organism evidence="2 3">
    <name type="scientific">Candidatus Chromulinivorax destructor</name>
    <dbReference type="NCBI Taxonomy" id="2066483"/>
    <lineage>
        <taxon>Bacteria</taxon>
        <taxon>Candidatus Babelota</taxon>
        <taxon>Candidatus Babeliae</taxon>
        <taxon>Candidatus Babeliales</taxon>
        <taxon>Candidatus Chromulinivoraceae</taxon>
        <taxon>Candidatus Chromulinivorax</taxon>
    </lineage>
</organism>
<name>A0A345ZB68_9BACT</name>
<keyword evidence="1" id="KW-0732">Signal</keyword>
<dbReference type="Proteomes" id="UP000254834">
    <property type="component" value="Chromosome"/>
</dbReference>
<evidence type="ECO:0000313" key="3">
    <source>
        <dbReference type="Proteomes" id="UP000254834"/>
    </source>
</evidence>
<proteinExistence type="predicted"/>
<sequence length="556" mass="60682">MIFKSKKLLYSALFLCLPSILSADLSSLQSWDPYPIFNAANLNMPPDTQFVTLVKRQIIDNTPGKRRKIGINFSPYIQRAIKAQGTKPNQFFGDYSTGIDESGNPIAKQPGTEMSDYQGTPFPLGLLLGPDENGNSIWENNLDTGITLDITTGTVGATSLPLNLQNAVLNLNGLGTDQTAGDAIIFNRATNDTFTSPSILSQSVLDQDPILFGAISIPLIYQKTGLRFEANFDISDNFGVIVKGGICQISQTAGNPITLSTVTPPTITSSGSITTQETIYSLLNTVSNDAAQGQIPLPLAQSTFNNWITNNTDDLLSANGGADYDISSFTAAGVEDLRLSFFARHTFAMVPKEDEEKYASMLITPYGEIGCTVPLSSHRNYSEVYSLPFGNNGHFSAGGTIGITFDFVDSIEIGFEGGATLFASQDIYAMPCPNHELQRVLYPYRRDFNVAPGFNWHFGANMNAIEFIKNISFLFKYNYIQHSRDVLTPLAGSVGNQYFIPNMLEDLSPWSSQMFTAALDFKLQPGIYLSVAWQGALSQSNAYCSNTILGSLNFLF</sequence>